<gene>
    <name evidence="9" type="primary">corA-1</name>
    <name evidence="8" type="synonym">corA</name>
    <name evidence="9" type="ORF">GURASL_24910</name>
</gene>
<accession>A0ABN6VTC3</accession>
<evidence type="ECO:0000256" key="4">
    <source>
        <dbReference type="ARBA" id="ARBA00022475"/>
    </source>
</evidence>
<evidence type="ECO:0000256" key="8">
    <source>
        <dbReference type="RuleBase" id="RU362010"/>
    </source>
</evidence>
<protein>
    <recommendedName>
        <fullName evidence="8">Magnesium transport protein CorA</fullName>
    </recommendedName>
</protein>
<dbReference type="InterPro" id="IPR045863">
    <property type="entry name" value="CorA_TM1_TM2"/>
</dbReference>
<feature type="transmembrane region" description="Helical" evidence="8">
    <location>
        <begin position="315"/>
        <end position="335"/>
    </location>
</feature>
<dbReference type="Pfam" id="PF01544">
    <property type="entry name" value="CorA"/>
    <property type="match status" value="1"/>
</dbReference>
<dbReference type="NCBIfam" id="TIGR00383">
    <property type="entry name" value="corA"/>
    <property type="match status" value="1"/>
</dbReference>
<dbReference type="Gene3D" id="1.20.58.340">
    <property type="entry name" value="Magnesium transport protein CorA, transmembrane region"/>
    <property type="match status" value="2"/>
</dbReference>
<keyword evidence="10" id="KW-1185">Reference proteome</keyword>
<dbReference type="EMBL" id="AP027151">
    <property type="protein sequence ID" value="BDV43568.1"/>
    <property type="molecule type" value="Genomic_DNA"/>
</dbReference>
<dbReference type="SUPFAM" id="SSF143865">
    <property type="entry name" value="CorA soluble domain-like"/>
    <property type="match status" value="1"/>
</dbReference>
<dbReference type="CDD" id="cd12828">
    <property type="entry name" value="TmCorA-like_1"/>
    <property type="match status" value="1"/>
</dbReference>
<dbReference type="PANTHER" id="PTHR46494">
    <property type="entry name" value="CORA FAMILY METAL ION TRANSPORTER (EUROFUNG)"/>
    <property type="match status" value="1"/>
</dbReference>
<dbReference type="InterPro" id="IPR045861">
    <property type="entry name" value="CorA_cytoplasmic_dom"/>
</dbReference>
<comment type="subcellular location">
    <subcellularLocation>
        <location evidence="1">Cell membrane</location>
        <topology evidence="1">Multi-pass membrane protein</topology>
    </subcellularLocation>
    <subcellularLocation>
        <location evidence="8">Membrane</location>
        <topology evidence="8">Multi-pass membrane protein</topology>
    </subcellularLocation>
</comment>
<dbReference type="Proteomes" id="UP001317705">
    <property type="component" value="Chromosome"/>
</dbReference>
<dbReference type="InterPro" id="IPR002523">
    <property type="entry name" value="MgTranspt_CorA/ZnTranspt_ZntB"/>
</dbReference>
<dbReference type="PANTHER" id="PTHR46494:SF1">
    <property type="entry name" value="CORA FAMILY METAL ION TRANSPORTER (EUROFUNG)"/>
    <property type="match status" value="1"/>
</dbReference>
<keyword evidence="7 8" id="KW-0472">Membrane</keyword>
<keyword evidence="3 8" id="KW-0813">Transport</keyword>
<proteinExistence type="inferred from homology"/>
<keyword evidence="4 8" id="KW-1003">Cell membrane</keyword>
<evidence type="ECO:0000256" key="1">
    <source>
        <dbReference type="ARBA" id="ARBA00004651"/>
    </source>
</evidence>
<dbReference type="SUPFAM" id="SSF144083">
    <property type="entry name" value="Magnesium transport protein CorA, transmembrane region"/>
    <property type="match status" value="1"/>
</dbReference>
<organism evidence="9 10">
    <name type="scientific">Geotalea uraniireducens</name>
    <dbReference type="NCBI Taxonomy" id="351604"/>
    <lineage>
        <taxon>Bacteria</taxon>
        <taxon>Pseudomonadati</taxon>
        <taxon>Thermodesulfobacteriota</taxon>
        <taxon>Desulfuromonadia</taxon>
        <taxon>Geobacterales</taxon>
        <taxon>Geobacteraceae</taxon>
        <taxon>Geotalea</taxon>
    </lineage>
</organism>
<evidence type="ECO:0000256" key="5">
    <source>
        <dbReference type="ARBA" id="ARBA00022692"/>
    </source>
</evidence>
<comment type="similarity">
    <text evidence="2 8">Belongs to the CorA metal ion transporter (MIT) (TC 1.A.35) family.</text>
</comment>
<evidence type="ECO:0000313" key="9">
    <source>
        <dbReference type="EMBL" id="BDV43568.1"/>
    </source>
</evidence>
<comment type="function">
    <text evidence="8">Mediates influx of magnesium ions.</text>
</comment>
<keyword evidence="8" id="KW-0460">Magnesium</keyword>
<evidence type="ECO:0000256" key="3">
    <source>
        <dbReference type="ARBA" id="ARBA00022448"/>
    </source>
</evidence>
<keyword evidence="6 8" id="KW-1133">Transmembrane helix</keyword>
<name>A0ABN6VTC3_9BACT</name>
<feature type="transmembrane region" description="Helical" evidence="8">
    <location>
        <begin position="283"/>
        <end position="303"/>
    </location>
</feature>
<evidence type="ECO:0000256" key="7">
    <source>
        <dbReference type="ARBA" id="ARBA00023136"/>
    </source>
</evidence>
<sequence>MPPGTLVHIGERSDREIKISVIDYGPTSYEEKEIAALNECFYFMDATTSSWIDMAGLHEIELVRKLGDCQGIHPLVLEDILNTEQRPKAEDFGDYLFIVLKMLRLGENAEIATEQVSLILGKNFVISFREGLAADPFAPIRERLRDGKGRIRALGADYLVYSLIDAIVDNYFVVLETLGEQIDDLEAEVVANPGRGTQQQIHRLKRSMIFLRKAVWPLREVIGSLERHDSRLIRPATVVYFRDVYDHTVQVIDTIETFRDMLSGMLDVYLSSISNRTNEVMKVLTVIATIFMPLTFIAGLYGMNFKYMPELDWRWAYPAVLILMALISVGMLIYFKRKKWL</sequence>
<evidence type="ECO:0000313" key="10">
    <source>
        <dbReference type="Proteomes" id="UP001317705"/>
    </source>
</evidence>
<evidence type="ECO:0000256" key="2">
    <source>
        <dbReference type="ARBA" id="ARBA00009765"/>
    </source>
</evidence>
<dbReference type="Gene3D" id="3.30.460.20">
    <property type="entry name" value="CorA soluble domain-like"/>
    <property type="match status" value="1"/>
</dbReference>
<keyword evidence="5 8" id="KW-0812">Transmembrane</keyword>
<dbReference type="InterPro" id="IPR004488">
    <property type="entry name" value="Mg/Co-transport_prot_CorA"/>
</dbReference>
<keyword evidence="8" id="KW-0406">Ion transport</keyword>
<reference evidence="9 10" key="1">
    <citation type="submission" date="2022-12" db="EMBL/GenBank/DDBJ databases">
        <title>Polyphasic characterization of Geotalea uranireducens NIT-SL11 newly isolated from a complex of sewage sludge and microbially reduced graphene oxide.</title>
        <authorList>
            <person name="Xie L."/>
            <person name="Yoshida N."/>
            <person name="Meng L."/>
        </authorList>
    </citation>
    <scope>NUCLEOTIDE SEQUENCE [LARGE SCALE GENOMIC DNA]</scope>
    <source>
        <strain evidence="9 10">NIT-SL11</strain>
    </source>
</reference>
<evidence type="ECO:0000256" key="6">
    <source>
        <dbReference type="ARBA" id="ARBA00022989"/>
    </source>
</evidence>